<evidence type="ECO:0000313" key="3">
    <source>
        <dbReference type="EMBL" id="RQG95363.1"/>
    </source>
</evidence>
<reference evidence="3 4" key="1">
    <citation type="submission" date="2018-10" db="EMBL/GenBank/DDBJ databases">
        <title>Natrarchaeobius chitinivorans gen. nov., sp. nov., and Natrarchaeobius haloalkaliphilus sp. nov., alkaliphilic, chitin-utilizing haloarchaea from hypersaline alkaline lakes.</title>
        <authorList>
            <person name="Sorokin D.Y."/>
            <person name="Elcheninov A.G."/>
            <person name="Kostrikina N.A."/>
            <person name="Bale N.J."/>
            <person name="Sinninghe Damste J.S."/>
            <person name="Khijniak T.V."/>
            <person name="Kublanov I.V."/>
            <person name="Toshchakov S.V."/>
        </authorList>
    </citation>
    <scope>NUCLEOTIDE SEQUENCE [LARGE SCALE GENOMIC DNA]</scope>
    <source>
        <strain evidence="3 4">AArcht4T</strain>
    </source>
</reference>
<dbReference type="GO" id="GO:0000166">
    <property type="term" value="F:nucleotide binding"/>
    <property type="evidence" value="ECO:0007669"/>
    <property type="project" value="InterPro"/>
</dbReference>
<proteinExistence type="predicted"/>
<dbReference type="OrthoDB" id="303309at2157"/>
<dbReference type="SUPFAM" id="SSF51735">
    <property type="entry name" value="NAD(P)-binding Rossmann-fold domains"/>
    <property type="match status" value="1"/>
</dbReference>
<gene>
    <name evidence="3" type="ORF">EA473_07805</name>
</gene>
<dbReference type="Gene3D" id="3.40.50.720">
    <property type="entry name" value="NAD(P)-binding Rossmann-like Domain"/>
    <property type="match status" value="1"/>
</dbReference>
<dbReference type="PANTHER" id="PTHR43708">
    <property type="entry name" value="CONSERVED EXPRESSED OXIDOREDUCTASE (EUROFUNG)"/>
    <property type="match status" value="1"/>
</dbReference>
<name>A0A3N6LX93_NATCH</name>
<sequence length="362" mass="39047">MVLQAGIIGTGGVAGLGLLGMHDADEIGEQKVDESHAGAYERSDRIELVAVADVDESKLETFGSLWDIPTSSRYASHTEMLENEDLDIVSVCSPTFLHHDHVVDAAQSPAAPDAIWCEKPIASSLTNAENMVEVCSDTGTELVINHTSRFTPSMQRLRELVYEEDLIGDVRSVNAQFRMELVRNSTHVLDTVTYLTDADAVEVTGHLTDGNEANSALEVSETVDDTGGGGMIVLDNGAFFTIDCTNPRDISTMAYQIIGTDGRLSIDIPTGEWRYWDLVDGSHEETPLPDFSVSADDYAQGFANAAEHLADLVAGDATNISSGEEALRSLEIIVGIYVSDTTGSKVDLPLAGPLRDVRIKSW</sequence>
<feature type="domain" description="Gfo/Idh/MocA-like oxidoreductase N-terminal" evidence="1">
    <location>
        <begin position="31"/>
        <end position="146"/>
    </location>
</feature>
<keyword evidence="4" id="KW-1185">Reference proteome</keyword>
<dbReference type="Gene3D" id="3.30.360.10">
    <property type="entry name" value="Dihydrodipicolinate Reductase, domain 2"/>
    <property type="match status" value="1"/>
</dbReference>
<dbReference type="Pfam" id="PF02894">
    <property type="entry name" value="GFO_IDH_MocA_C"/>
    <property type="match status" value="1"/>
</dbReference>
<dbReference type="Pfam" id="PF01408">
    <property type="entry name" value="GFO_IDH_MocA"/>
    <property type="match status" value="1"/>
</dbReference>
<dbReference type="InterPro" id="IPR004104">
    <property type="entry name" value="Gfo/Idh/MocA-like_OxRdtase_C"/>
</dbReference>
<dbReference type="InterPro" id="IPR036291">
    <property type="entry name" value="NAD(P)-bd_dom_sf"/>
</dbReference>
<feature type="domain" description="Gfo/Idh/MocA-like oxidoreductase C-terminal" evidence="2">
    <location>
        <begin position="181"/>
        <end position="348"/>
    </location>
</feature>
<dbReference type="InterPro" id="IPR051317">
    <property type="entry name" value="Gfo/Idh/MocA_oxidoreduct"/>
</dbReference>
<dbReference type="Proteomes" id="UP000282323">
    <property type="component" value="Unassembled WGS sequence"/>
</dbReference>
<evidence type="ECO:0000259" key="2">
    <source>
        <dbReference type="Pfam" id="PF02894"/>
    </source>
</evidence>
<evidence type="ECO:0000313" key="4">
    <source>
        <dbReference type="Proteomes" id="UP000282323"/>
    </source>
</evidence>
<accession>A0A3N6LX93</accession>
<dbReference type="InterPro" id="IPR000683">
    <property type="entry name" value="Gfo/Idh/MocA-like_OxRdtase_N"/>
</dbReference>
<dbReference type="RefSeq" id="WP_124195074.1">
    <property type="nucleotide sequence ID" value="NZ_REGA01000005.1"/>
</dbReference>
<organism evidence="3 4">
    <name type="scientific">Natrarchaeobius chitinivorans</name>
    <dbReference type="NCBI Taxonomy" id="1679083"/>
    <lineage>
        <taxon>Archaea</taxon>
        <taxon>Methanobacteriati</taxon>
        <taxon>Methanobacteriota</taxon>
        <taxon>Stenosarchaea group</taxon>
        <taxon>Halobacteria</taxon>
        <taxon>Halobacteriales</taxon>
        <taxon>Natrialbaceae</taxon>
        <taxon>Natrarchaeobius</taxon>
    </lineage>
</organism>
<evidence type="ECO:0000259" key="1">
    <source>
        <dbReference type="Pfam" id="PF01408"/>
    </source>
</evidence>
<protein>
    <submittedName>
        <fullName evidence="3">Gfo/Idh/MocA family oxidoreductase</fullName>
    </submittedName>
</protein>
<dbReference type="SUPFAM" id="SSF55347">
    <property type="entry name" value="Glyceraldehyde-3-phosphate dehydrogenase-like, C-terminal domain"/>
    <property type="match status" value="1"/>
</dbReference>
<dbReference type="AlphaFoldDB" id="A0A3N6LX93"/>
<dbReference type="EMBL" id="REGA01000005">
    <property type="protein sequence ID" value="RQG95363.1"/>
    <property type="molecule type" value="Genomic_DNA"/>
</dbReference>
<comment type="caution">
    <text evidence="3">The sequence shown here is derived from an EMBL/GenBank/DDBJ whole genome shotgun (WGS) entry which is preliminary data.</text>
</comment>
<dbReference type="PANTHER" id="PTHR43708:SF8">
    <property type="entry name" value="OXIDOREDUCTASE"/>
    <property type="match status" value="1"/>
</dbReference>